<dbReference type="Proteomes" id="UP000325780">
    <property type="component" value="Unassembled WGS sequence"/>
</dbReference>
<feature type="region of interest" description="Disordered" evidence="1">
    <location>
        <begin position="521"/>
        <end position="574"/>
    </location>
</feature>
<feature type="compositionally biased region" description="Polar residues" evidence="1">
    <location>
        <begin position="612"/>
        <end position="621"/>
    </location>
</feature>
<name>A0A5N6TKD9_ASPAV</name>
<feature type="region of interest" description="Disordered" evidence="1">
    <location>
        <begin position="867"/>
        <end position="895"/>
    </location>
</feature>
<feature type="region of interest" description="Disordered" evidence="1">
    <location>
        <begin position="913"/>
        <end position="1136"/>
    </location>
</feature>
<keyword evidence="4" id="KW-1185">Reference proteome</keyword>
<dbReference type="InterPro" id="IPR055781">
    <property type="entry name" value="DUF7357"/>
</dbReference>
<feature type="compositionally biased region" description="Polar residues" evidence="1">
    <location>
        <begin position="1179"/>
        <end position="1193"/>
    </location>
</feature>
<feature type="compositionally biased region" description="Basic and acidic residues" evidence="1">
    <location>
        <begin position="593"/>
        <end position="602"/>
    </location>
</feature>
<gene>
    <name evidence="3" type="ORF">BDV25DRAFT_143423</name>
</gene>
<organism evidence="3 4">
    <name type="scientific">Aspergillus avenaceus</name>
    <dbReference type="NCBI Taxonomy" id="36643"/>
    <lineage>
        <taxon>Eukaryota</taxon>
        <taxon>Fungi</taxon>
        <taxon>Dikarya</taxon>
        <taxon>Ascomycota</taxon>
        <taxon>Pezizomycotina</taxon>
        <taxon>Eurotiomycetes</taxon>
        <taxon>Eurotiomycetidae</taxon>
        <taxon>Eurotiales</taxon>
        <taxon>Aspergillaceae</taxon>
        <taxon>Aspergillus</taxon>
        <taxon>Aspergillus subgen. Circumdati</taxon>
    </lineage>
</organism>
<protein>
    <recommendedName>
        <fullName evidence="2">DUF7357 domain-containing protein</fullName>
    </recommendedName>
</protein>
<feature type="compositionally biased region" description="Low complexity" evidence="1">
    <location>
        <begin position="381"/>
        <end position="409"/>
    </location>
</feature>
<feature type="domain" description="DUF7357" evidence="2">
    <location>
        <begin position="1"/>
        <end position="171"/>
    </location>
</feature>
<accession>A0A5N6TKD9</accession>
<reference evidence="3 4" key="1">
    <citation type="submission" date="2019-04" db="EMBL/GenBank/DDBJ databases">
        <title>Friends and foes A comparative genomics study of 23 Aspergillus species from section Flavi.</title>
        <authorList>
            <consortium name="DOE Joint Genome Institute"/>
            <person name="Kjaerbolling I."/>
            <person name="Vesth T."/>
            <person name="Frisvad J.C."/>
            <person name="Nybo J.L."/>
            <person name="Theobald S."/>
            <person name="Kildgaard S."/>
            <person name="Isbrandt T."/>
            <person name="Kuo A."/>
            <person name="Sato A."/>
            <person name="Lyhne E.K."/>
            <person name="Kogle M.E."/>
            <person name="Wiebenga A."/>
            <person name="Kun R.S."/>
            <person name="Lubbers R.J."/>
            <person name="Makela M.R."/>
            <person name="Barry K."/>
            <person name="Chovatia M."/>
            <person name="Clum A."/>
            <person name="Daum C."/>
            <person name="Haridas S."/>
            <person name="He G."/>
            <person name="LaButti K."/>
            <person name="Lipzen A."/>
            <person name="Mondo S."/>
            <person name="Riley R."/>
            <person name="Salamov A."/>
            <person name="Simmons B.A."/>
            <person name="Magnuson J.K."/>
            <person name="Henrissat B."/>
            <person name="Mortensen U.H."/>
            <person name="Larsen T.O."/>
            <person name="Devries R.P."/>
            <person name="Grigoriev I.V."/>
            <person name="Machida M."/>
            <person name="Baker S.E."/>
            <person name="Andersen M.R."/>
        </authorList>
    </citation>
    <scope>NUCLEOTIDE SEQUENCE [LARGE SCALE GENOMIC DNA]</scope>
    <source>
        <strain evidence="3 4">IBT 18842</strain>
    </source>
</reference>
<evidence type="ECO:0000313" key="3">
    <source>
        <dbReference type="EMBL" id="KAE8146740.1"/>
    </source>
</evidence>
<dbReference type="AlphaFoldDB" id="A0A5N6TKD9"/>
<evidence type="ECO:0000259" key="2">
    <source>
        <dbReference type="Pfam" id="PF24054"/>
    </source>
</evidence>
<feature type="compositionally biased region" description="Acidic residues" evidence="1">
    <location>
        <begin position="268"/>
        <end position="282"/>
    </location>
</feature>
<feature type="compositionally biased region" description="Basic residues" evidence="1">
    <location>
        <begin position="447"/>
        <end position="464"/>
    </location>
</feature>
<feature type="compositionally biased region" description="Basic and acidic residues" evidence="1">
    <location>
        <begin position="1081"/>
        <end position="1113"/>
    </location>
</feature>
<feature type="region of interest" description="Disordered" evidence="1">
    <location>
        <begin position="207"/>
        <end position="247"/>
    </location>
</feature>
<dbReference type="EMBL" id="ML742245">
    <property type="protein sequence ID" value="KAE8146740.1"/>
    <property type="molecule type" value="Genomic_DNA"/>
</dbReference>
<proteinExistence type="predicted"/>
<sequence>MRLHLIIQRHGLPVTRILWTTTPPASFGQNASSTFPAPSSAITSTRAPNALYANGGYTVAQLLEDVNEVIPLETEPALFDNEFSGQWGLEDYVVEVGGSECLHFMEVEGLLRDGDEVLIRALQITDLRARRLSGRHQISTDGRHLIDGVPFGKPFLKRPTSSRPAITIPPRKRRRTSHVAHGNITAYEEGDTEWAVPRIRSFQELSALRGVDEPEEDNLEDNKDLDGDEDEDEYEDYHETHENHENTGEGTIIHHNIQGSADAPASESDADVSEIDAGDLEEELKGLKEDMEISDMPETEATDDEQAERRGYALRSRPSTSQKAPKTSAAADAVAQTFPDKDLSRRDSKAVRFSQAKEESVPPPPNKSLIGKAQPAGEQNSESSDSSSSSSSSDSSDADTSMVSSTEDSSSSEDDTDSESDTSSSESEEESKIAAPHIVNAPGHGSLRTKKSNQRNKMRRRLSKLKSLGALPPEADFAALKTFEEKSGGRYFIPEGGASEDPEMTEFESRRQKLLRDLHSGGVDVNDDALDKQHIQGGEEQGHEEGQPRVPSEFHEAALDEDNEVTPEPKRRTLDVASSRRLLFGSLGVRTPRTKEDEETTRKKLAGKANNFVVQKKSTSDPAPVPDSNLDENWEDRLVLKATECFYDDIELADPSFPFEQRWDYEAADLIRRRKGLGKKRKRKQRLQVYDGEEEGHIDGEGSFIDGDLQYDYDDSMQPDVEVVGEDIAQVTENGSDDLPQMPSDPSSVRDLVEDDLKRGCVLAFKVLDVSKATNWQPTVSDYRVAEIHDVYDDGILNIRVSKRDRRQVEEVGADENGPQYSGFEMPGYEDEEDSGFREVSFADLIDPKLLQAANLGDAKQASISEAKVHVQNREPTTKGSRAPTLYEDEDEEQSIQKPGNLMIEQNAVRAAVGESSPNVKSPRFNGFQCPNAPPAQESKTQPCLGASGSDPPIATNLLPATNTDDQPSVPRPSTGDDVPCQYIPYSSPPPNLPDNFSSLPPSEDDLHMLSTPGSGISYTRLMDELFDGQQEKDEPSPKKEVPHSPERPVSSSSGSMVPNPFYKIDKARETRRQRGWQKLKNSDEREDIKIDDAPAVELRKERRSSNPSRDEPSIGNMSDSVPHGKGIHPSPQSIKHYSTVAEIIDLTQSSPPVSPGGSDKDYARFHRLPRGPGWVQKNIPTTQSQTRLSSIGRNVPVIEERSISPSPAKRGSTKDKRRVKR</sequence>
<feature type="compositionally biased region" description="Acidic residues" evidence="1">
    <location>
        <begin position="226"/>
        <end position="236"/>
    </location>
</feature>
<feature type="region of interest" description="Disordered" evidence="1">
    <location>
        <begin position="587"/>
        <end position="631"/>
    </location>
</feature>
<feature type="region of interest" description="Disordered" evidence="1">
    <location>
        <begin position="260"/>
        <end position="509"/>
    </location>
</feature>
<feature type="compositionally biased region" description="Basic and acidic residues" evidence="1">
    <location>
        <begin position="867"/>
        <end position="877"/>
    </location>
</feature>
<feature type="compositionally biased region" description="Basic and acidic residues" evidence="1">
    <location>
        <begin position="339"/>
        <end position="360"/>
    </location>
</feature>
<feature type="compositionally biased region" description="Low complexity" evidence="1">
    <location>
        <begin position="1048"/>
        <end position="1061"/>
    </location>
</feature>
<feature type="region of interest" description="Disordered" evidence="1">
    <location>
        <begin position="1148"/>
        <end position="1222"/>
    </location>
</feature>
<feature type="compositionally biased region" description="Basic and acidic residues" evidence="1">
    <location>
        <begin position="540"/>
        <end position="558"/>
    </location>
</feature>
<dbReference type="OrthoDB" id="3365616at2759"/>
<evidence type="ECO:0000256" key="1">
    <source>
        <dbReference type="SAM" id="MobiDB-lite"/>
    </source>
</evidence>
<feature type="compositionally biased region" description="Basic and acidic residues" evidence="1">
    <location>
        <begin position="1064"/>
        <end position="1073"/>
    </location>
</feature>
<feature type="region of interest" description="Disordered" evidence="1">
    <location>
        <begin position="158"/>
        <end position="179"/>
    </location>
</feature>
<feature type="region of interest" description="Disordered" evidence="1">
    <location>
        <begin position="806"/>
        <end position="835"/>
    </location>
</feature>
<evidence type="ECO:0000313" key="4">
    <source>
        <dbReference type="Proteomes" id="UP000325780"/>
    </source>
</evidence>
<dbReference type="Pfam" id="PF24054">
    <property type="entry name" value="DUF7357"/>
    <property type="match status" value="1"/>
</dbReference>
<feature type="compositionally biased region" description="Acidic residues" evidence="1">
    <location>
        <begin position="410"/>
        <end position="420"/>
    </location>
</feature>
<feature type="compositionally biased region" description="Basic and acidic residues" evidence="1">
    <location>
        <begin position="1030"/>
        <end position="1047"/>
    </location>
</feature>
<feature type="compositionally biased region" description="Acidic residues" evidence="1">
    <location>
        <begin position="292"/>
        <end position="306"/>
    </location>
</feature>
<feature type="compositionally biased region" description="Basic and acidic residues" evidence="1">
    <location>
        <begin position="237"/>
        <end position="247"/>
    </location>
</feature>